<dbReference type="GO" id="GO:0000155">
    <property type="term" value="F:phosphorelay sensor kinase activity"/>
    <property type="evidence" value="ECO:0007669"/>
    <property type="project" value="InterPro"/>
</dbReference>
<dbReference type="Pfam" id="PF13426">
    <property type="entry name" value="PAS_9"/>
    <property type="match status" value="2"/>
</dbReference>
<dbReference type="InterPro" id="IPR035965">
    <property type="entry name" value="PAS-like_dom_sf"/>
</dbReference>
<dbReference type="CDD" id="cd16922">
    <property type="entry name" value="HATPase_EvgS-ArcB-TorS-like"/>
    <property type="match status" value="1"/>
</dbReference>
<evidence type="ECO:0000256" key="5">
    <source>
        <dbReference type="ARBA" id="ARBA00022741"/>
    </source>
</evidence>
<dbReference type="InterPro" id="IPR000700">
    <property type="entry name" value="PAS-assoc_C"/>
</dbReference>
<dbReference type="FunFam" id="1.10.287.130:FF:000002">
    <property type="entry name" value="Two-component osmosensing histidine kinase"/>
    <property type="match status" value="1"/>
</dbReference>
<name>A0A1T4UUK9_9GAMM</name>
<comment type="catalytic activity">
    <reaction evidence="1">
        <text>ATP + protein L-histidine = ADP + protein N-phospho-L-histidine.</text>
        <dbReference type="EC" id="2.7.13.3"/>
    </reaction>
</comment>
<dbReference type="GO" id="GO:0005886">
    <property type="term" value="C:plasma membrane"/>
    <property type="evidence" value="ECO:0007669"/>
    <property type="project" value="TreeGrafter"/>
</dbReference>
<dbReference type="InterPro" id="IPR036097">
    <property type="entry name" value="HisK_dim/P_sf"/>
</dbReference>
<evidence type="ECO:0000256" key="12">
    <source>
        <dbReference type="SAM" id="Phobius"/>
    </source>
</evidence>
<accession>A0A1T4UUK9</accession>
<gene>
    <name evidence="17" type="ORF">SAMN02745132_02540</name>
</gene>
<dbReference type="PANTHER" id="PTHR43047:SF72">
    <property type="entry name" value="OSMOSENSING HISTIDINE PROTEIN KINASE SLN1"/>
    <property type="match status" value="1"/>
</dbReference>
<dbReference type="GO" id="GO:0005524">
    <property type="term" value="F:ATP binding"/>
    <property type="evidence" value="ECO:0007669"/>
    <property type="project" value="UniProtKB-KW"/>
</dbReference>
<keyword evidence="3" id="KW-0597">Phosphoprotein</keyword>
<dbReference type="EC" id="2.7.13.3" evidence="2"/>
<proteinExistence type="predicted"/>
<evidence type="ECO:0000259" key="14">
    <source>
        <dbReference type="PROSITE" id="PS50110"/>
    </source>
</evidence>
<keyword evidence="18" id="KW-1185">Reference proteome</keyword>
<evidence type="ECO:0000256" key="2">
    <source>
        <dbReference type="ARBA" id="ARBA00012438"/>
    </source>
</evidence>
<evidence type="ECO:0000256" key="11">
    <source>
        <dbReference type="PROSITE-ProRule" id="PRU00169"/>
    </source>
</evidence>
<evidence type="ECO:0000256" key="9">
    <source>
        <dbReference type="ARBA" id="ARBA00064003"/>
    </source>
</evidence>
<evidence type="ECO:0000256" key="8">
    <source>
        <dbReference type="ARBA" id="ARBA00023012"/>
    </source>
</evidence>
<protein>
    <recommendedName>
        <fullName evidence="10">Sensory/regulatory protein RpfC</fullName>
        <ecNumber evidence="2">2.7.13.3</ecNumber>
    </recommendedName>
</protein>
<dbReference type="FunFam" id="3.30.565.10:FF:000010">
    <property type="entry name" value="Sensor histidine kinase RcsC"/>
    <property type="match status" value="1"/>
</dbReference>
<feature type="domain" description="Response regulatory" evidence="14">
    <location>
        <begin position="729"/>
        <end position="773"/>
    </location>
</feature>
<dbReference type="SMART" id="SM00388">
    <property type="entry name" value="HisKA"/>
    <property type="match status" value="1"/>
</dbReference>
<dbReference type="SMART" id="SM00091">
    <property type="entry name" value="PAS"/>
    <property type="match status" value="2"/>
</dbReference>
<dbReference type="SUPFAM" id="SSF47384">
    <property type="entry name" value="Homodimeric domain of signal transducing histidine kinase"/>
    <property type="match status" value="1"/>
</dbReference>
<dbReference type="Gene3D" id="3.30.565.10">
    <property type="entry name" value="Histidine kinase-like ATPase, C-terminal domain"/>
    <property type="match status" value="1"/>
</dbReference>
<dbReference type="PRINTS" id="PR00344">
    <property type="entry name" value="BCTRLSENSOR"/>
</dbReference>
<dbReference type="InterPro" id="IPR001610">
    <property type="entry name" value="PAC"/>
</dbReference>
<dbReference type="Proteomes" id="UP000190162">
    <property type="component" value="Unassembled WGS sequence"/>
</dbReference>
<dbReference type="SUPFAM" id="SSF55874">
    <property type="entry name" value="ATPase domain of HSP90 chaperone/DNA topoisomerase II/histidine kinase"/>
    <property type="match status" value="1"/>
</dbReference>
<keyword evidence="8" id="KW-0902">Two-component regulatory system</keyword>
<comment type="caution">
    <text evidence="11">Lacks conserved residue(s) required for the propagation of feature annotation.</text>
</comment>
<dbReference type="EMBL" id="FUXU01000031">
    <property type="protein sequence ID" value="SKA56295.1"/>
    <property type="molecule type" value="Genomic_DNA"/>
</dbReference>
<evidence type="ECO:0000256" key="10">
    <source>
        <dbReference type="ARBA" id="ARBA00068150"/>
    </source>
</evidence>
<feature type="domain" description="PAC" evidence="16">
    <location>
        <begin position="293"/>
        <end position="343"/>
    </location>
</feature>
<keyword evidence="4" id="KW-0808">Transferase</keyword>
<dbReference type="InterPro" id="IPR001789">
    <property type="entry name" value="Sig_transdc_resp-reg_receiver"/>
</dbReference>
<keyword evidence="12" id="KW-0472">Membrane</keyword>
<dbReference type="SUPFAM" id="SSF52172">
    <property type="entry name" value="CheY-like"/>
    <property type="match status" value="1"/>
</dbReference>
<dbReference type="AlphaFoldDB" id="A0A1T4UUK9"/>
<dbReference type="InterPro" id="IPR000014">
    <property type="entry name" value="PAS"/>
</dbReference>
<dbReference type="PROSITE" id="PS50110">
    <property type="entry name" value="RESPONSE_REGULATORY"/>
    <property type="match status" value="1"/>
</dbReference>
<dbReference type="CDD" id="cd00082">
    <property type="entry name" value="HisKA"/>
    <property type="match status" value="1"/>
</dbReference>
<dbReference type="InterPro" id="IPR036890">
    <property type="entry name" value="HATPase_C_sf"/>
</dbReference>
<evidence type="ECO:0000259" key="16">
    <source>
        <dbReference type="PROSITE" id="PS50113"/>
    </source>
</evidence>
<dbReference type="InterPro" id="IPR003661">
    <property type="entry name" value="HisK_dim/P_dom"/>
</dbReference>
<dbReference type="SUPFAM" id="SSF55785">
    <property type="entry name" value="PYP-like sensor domain (PAS domain)"/>
    <property type="match status" value="2"/>
</dbReference>
<keyword evidence="6" id="KW-0418">Kinase</keyword>
<feature type="domain" description="PAS" evidence="15">
    <location>
        <begin position="215"/>
        <end position="286"/>
    </location>
</feature>
<evidence type="ECO:0000313" key="17">
    <source>
        <dbReference type="EMBL" id="SKA56295.1"/>
    </source>
</evidence>
<dbReference type="NCBIfam" id="TIGR00229">
    <property type="entry name" value="sensory_box"/>
    <property type="match status" value="2"/>
</dbReference>
<keyword evidence="5" id="KW-0547">Nucleotide-binding</keyword>
<dbReference type="PROSITE" id="PS50112">
    <property type="entry name" value="PAS"/>
    <property type="match status" value="2"/>
</dbReference>
<evidence type="ECO:0000313" key="18">
    <source>
        <dbReference type="Proteomes" id="UP000190162"/>
    </source>
</evidence>
<dbReference type="Pfam" id="PF02518">
    <property type="entry name" value="HATPase_c"/>
    <property type="match status" value="1"/>
</dbReference>
<evidence type="ECO:0000259" key="15">
    <source>
        <dbReference type="PROSITE" id="PS50112"/>
    </source>
</evidence>
<evidence type="ECO:0000256" key="6">
    <source>
        <dbReference type="ARBA" id="ARBA00022777"/>
    </source>
</evidence>
<evidence type="ECO:0000256" key="4">
    <source>
        <dbReference type="ARBA" id="ARBA00022679"/>
    </source>
</evidence>
<keyword evidence="12" id="KW-1133">Transmembrane helix</keyword>
<dbReference type="Gene3D" id="3.40.50.2300">
    <property type="match status" value="1"/>
</dbReference>
<dbReference type="InterPro" id="IPR003594">
    <property type="entry name" value="HATPase_dom"/>
</dbReference>
<organism evidence="17 18">
    <name type="scientific">Enterovibrio nigricans DSM 22720</name>
    <dbReference type="NCBI Taxonomy" id="1121868"/>
    <lineage>
        <taxon>Bacteria</taxon>
        <taxon>Pseudomonadati</taxon>
        <taxon>Pseudomonadota</taxon>
        <taxon>Gammaproteobacteria</taxon>
        <taxon>Vibrionales</taxon>
        <taxon>Vibrionaceae</taxon>
        <taxon>Enterovibrio</taxon>
    </lineage>
</organism>
<evidence type="ECO:0000259" key="13">
    <source>
        <dbReference type="PROSITE" id="PS50109"/>
    </source>
</evidence>
<keyword evidence="12" id="KW-0812">Transmembrane</keyword>
<dbReference type="InterPro" id="IPR005467">
    <property type="entry name" value="His_kinase_dom"/>
</dbReference>
<feature type="domain" description="PAS" evidence="15">
    <location>
        <begin position="337"/>
        <end position="410"/>
    </location>
</feature>
<dbReference type="PROSITE" id="PS50113">
    <property type="entry name" value="PAC"/>
    <property type="match status" value="2"/>
</dbReference>
<feature type="transmembrane region" description="Helical" evidence="12">
    <location>
        <begin position="127"/>
        <end position="150"/>
    </location>
</feature>
<sequence length="773" mass="86375">MIIFAVVLVLFMTYAFQFLQIAKTEELRYRSEELAQLVSIASEQYLISKDFTGLRALADGFTEHHDVAFVTISADNQVIAHSQNHDLADGVTVAKKEVFVNERPAAEISVGYRNHLSDAISSPFGRLLMYGAAAIGFLAIVMMYIVTLAVTRPLKKLYESNARQFGSEMLLSDKDEITATVMLIEQMQAKLDSSNLKLQESLKDQKFSFAEARQIEEKNLAIYNASHDAIIVANDQDIIVEFSPVAEQLFGWERHEIIGRAMADTLVPKSLREAHIKGMQHFLKTGQGPVLNQRIELTAVRKSGREFSIEISISAAKTTQGYIFVSYIRDITQRLKDQTELKLAAHAFNVSDAMFISDSKGHIIRTNPAFTYVTGYKREEVEGAKPRTLSANPEDSAFHKRIWQDLLDKDVWNGELPFRHKDGRELTVRMSMTAVTDESGALSHYVAHFFDLTEQKNYEAILRQAHNEAEQASESKGRFLAAMSHEIRTPMNSVLGVLGLLKETPLTQEQINLVQTARDSGELLLAIINDVLDFSKMEAGKLTLEKNPFNIYDVINQTTEILRPQAENKDLSLTTIIEDETPQYVIGDGDRIRQIILNLLSNAIKYTVKGEVSVGLRCHTLTPTHTTLVLEVIDTGIGIDQAHLKTLFDEFTMVESSYDRNHEGSGLGLAICKQLVNLMDGEISVKSDVNSGSIFSFTFTLKFAEEEDIVHSTNALPQYNHETISTNLRILMAEDNPANQIVLRTMLEMSGLSVDIASNGKEAVEAVKKSPTT</sequence>
<evidence type="ECO:0000256" key="3">
    <source>
        <dbReference type="ARBA" id="ARBA00022553"/>
    </source>
</evidence>
<reference evidence="18" key="1">
    <citation type="submission" date="2017-02" db="EMBL/GenBank/DDBJ databases">
        <authorList>
            <person name="Varghese N."/>
            <person name="Submissions S."/>
        </authorList>
    </citation>
    <scope>NUCLEOTIDE SEQUENCE [LARGE SCALE GENOMIC DNA]</scope>
    <source>
        <strain evidence="18">DSM 22720</strain>
    </source>
</reference>
<feature type="domain" description="PAC" evidence="16">
    <location>
        <begin position="412"/>
        <end position="464"/>
    </location>
</feature>
<dbReference type="PANTHER" id="PTHR43047">
    <property type="entry name" value="TWO-COMPONENT HISTIDINE PROTEIN KINASE"/>
    <property type="match status" value="1"/>
</dbReference>
<dbReference type="Pfam" id="PF00512">
    <property type="entry name" value="HisKA"/>
    <property type="match status" value="1"/>
</dbReference>
<keyword evidence="7" id="KW-0067">ATP-binding</keyword>
<dbReference type="InterPro" id="IPR004358">
    <property type="entry name" value="Sig_transdc_His_kin-like_C"/>
</dbReference>
<dbReference type="SMART" id="SM00086">
    <property type="entry name" value="PAC"/>
    <property type="match status" value="2"/>
</dbReference>
<dbReference type="GO" id="GO:0009927">
    <property type="term" value="F:histidine phosphotransfer kinase activity"/>
    <property type="evidence" value="ECO:0007669"/>
    <property type="project" value="TreeGrafter"/>
</dbReference>
<feature type="domain" description="Histidine kinase" evidence="13">
    <location>
        <begin position="482"/>
        <end position="703"/>
    </location>
</feature>
<evidence type="ECO:0000256" key="7">
    <source>
        <dbReference type="ARBA" id="ARBA00022840"/>
    </source>
</evidence>
<evidence type="ECO:0000256" key="1">
    <source>
        <dbReference type="ARBA" id="ARBA00000085"/>
    </source>
</evidence>
<comment type="subunit">
    <text evidence="9">At low DSF concentrations, interacts with RpfF.</text>
</comment>
<dbReference type="SMART" id="SM00387">
    <property type="entry name" value="HATPase_c"/>
    <property type="match status" value="1"/>
</dbReference>
<dbReference type="PROSITE" id="PS50109">
    <property type="entry name" value="HIS_KIN"/>
    <property type="match status" value="1"/>
</dbReference>
<dbReference type="InterPro" id="IPR011006">
    <property type="entry name" value="CheY-like_superfamily"/>
</dbReference>
<dbReference type="CDD" id="cd00130">
    <property type="entry name" value="PAS"/>
    <property type="match status" value="2"/>
</dbReference>
<dbReference type="Gene3D" id="1.10.287.130">
    <property type="match status" value="1"/>
</dbReference>
<dbReference type="Gene3D" id="3.30.450.20">
    <property type="entry name" value="PAS domain"/>
    <property type="match status" value="2"/>
</dbReference>